<dbReference type="InterPro" id="IPR000064">
    <property type="entry name" value="NLP_P60_dom"/>
</dbReference>
<evidence type="ECO:0000313" key="7">
    <source>
        <dbReference type="EMBL" id="GAB48976.1"/>
    </source>
</evidence>
<dbReference type="STRING" id="1089455.MOPEL_091_00210"/>
<feature type="region of interest" description="Disordered" evidence="5">
    <location>
        <begin position="1"/>
        <end position="20"/>
    </location>
</feature>
<comment type="caution">
    <text evidence="7">The sequence shown here is derived from an EMBL/GenBank/DDBJ whole genome shotgun (WGS) entry which is preliminary data.</text>
</comment>
<keyword evidence="3" id="KW-0378">Hydrolase</keyword>
<dbReference type="PANTHER" id="PTHR47053:SF1">
    <property type="entry name" value="MUREIN DD-ENDOPEPTIDASE MEPH-RELATED"/>
    <property type="match status" value="1"/>
</dbReference>
<comment type="similarity">
    <text evidence="1">Belongs to the peptidase C40 family.</text>
</comment>
<dbReference type="GO" id="GO:0006508">
    <property type="term" value="P:proteolysis"/>
    <property type="evidence" value="ECO:0007669"/>
    <property type="project" value="UniProtKB-KW"/>
</dbReference>
<dbReference type="PANTHER" id="PTHR47053">
    <property type="entry name" value="MUREIN DD-ENDOPEPTIDASE MEPH-RELATED"/>
    <property type="match status" value="1"/>
</dbReference>
<dbReference type="eggNOG" id="COG0791">
    <property type="taxonomic scope" value="Bacteria"/>
</dbReference>
<dbReference type="Gene3D" id="3.90.1720.10">
    <property type="entry name" value="endopeptidase domain like (from Nostoc punctiforme)"/>
    <property type="match status" value="1"/>
</dbReference>
<gene>
    <name evidence="7" type="ORF">MOPEL_091_00210</name>
</gene>
<evidence type="ECO:0000256" key="4">
    <source>
        <dbReference type="ARBA" id="ARBA00022807"/>
    </source>
</evidence>
<evidence type="ECO:0000256" key="3">
    <source>
        <dbReference type="ARBA" id="ARBA00022801"/>
    </source>
</evidence>
<feature type="region of interest" description="Disordered" evidence="5">
    <location>
        <begin position="47"/>
        <end position="263"/>
    </location>
</feature>
<dbReference type="Proteomes" id="UP000004367">
    <property type="component" value="Unassembled WGS sequence"/>
</dbReference>
<evidence type="ECO:0000256" key="2">
    <source>
        <dbReference type="ARBA" id="ARBA00022670"/>
    </source>
</evidence>
<evidence type="ECO:0000313" key="8">
    <source>
        <dbReference type="Proteomes" id="UP000004367"/>
    </source>
</evidence>
<dbReference type="SUPFAM" id="SSF54001">
    <property type="entry name" value="Cysteine proteinases"/>
    <property type="match status" value="1"/>
</dbReference>
<dbReference type="EMBL" id="BAFE01000068">
    <property type="protein sequence ID" value="GAB48976.1"/>
    <property type="molecule type" value="Genomic_DNA"/>
</dbReference>
<reference evidence="7 8" key="1">
    <citation type="submission" date="2012-02" db="EMBL/GenBank/DDBJ databases">
        <title>Whole genome shotgun sequence of Mobilicoccus pelagius NBRC 104925.</title>
        <authorList>
            <person name="Yoshida Y."/>
            <person name="Hosoyama A."/>
            <person name="Tsuchikane K."/>
            <person name="Katsumata H."/>
            <person name="Yamazaki S."/>
            <person name="Fujita N."/>
        </authorList>
    </citation>
    <scope>NUCLEOTIDE SEQUENCE [LARGE SCALE GENOMIC DNA]</scope>
    <source>
        <strain evidence="7 8">NBRC 104925</strain>
    </source>
</reference>
<feature type="domain" description="NlpC/P60" evidence="6">
    <location>
        <begin position="257"/>
        <end position="368"/>
    </location>
</feature>
<accession>H5UTB8</accession>
<evidence type="ECO:0000256" key="5">
    <source>
        <dbReference type="SAM" id="MobiDB-lite"/>
    </source>
</evidence>
<dbReference type="InterPro" id="IPR038765">
    <property type="entry name" value="Papain-like_cys_pep_sf"/>
</dbReference>
<organism evidence="7 8">
    <name type="scientific">Mobilicoccus pelagius NBRC 104925</name>
    <dbReference type="NCBI Taxonomy" id="1089455"/>
    <lineage>
        <taxon>Bacteria</taxon>
        <taxon>Bacillati</taxon>
        <taxon>Actinomycetota</taxon>
        <taxon>Actinomycetes</taxon>
        <taxon>Micrococcales</taxon>
        <taxon>Dermatophilaceae</taxon>
        <taxon>Mobilicoccus</taxon>
    </lineage>
</organism>
<dbReference type="InterPro" id="IPR051202">
    <property type="entry name" value="Peptidase_C40"/>
</dbReference>
<evidence type="ECO:0000259" key="6">
    <source>
        <dbReference type="PROSITE" id="PS51935"/>
    </source>
</evidence>
<keyword evidence="8" id="KW-1185">Reference proteome</keyword>
<feature type="compositionally biased region" description="Basic and acidic residues" evidence="5">
    <location>
        <begin position="223"/>
        <end position="263"/>
    </location>
</feature>
<proteinExistence type="inferred from homology"/>
<keyword evidence="4" id="KW-0788">Thiol protease</keyword>
<feature type="compositionally biased region" description="Pro residues" evidence="5">
    <location>
        <begin position="87"/>
        <end position="100"/>
    </location>
</feature>
<name>H5UTB8_9MICO</name>
<evidence type="ECO:0000256" key="1">
    <source>
        <dbReference type="ARBA" id="ARBA00007074"/>
    </source>
</evidence>
<keyword evidence="2" id="KW-0645">Protease</keyword>
<feature type="compositionally biased region" description="Basic and acidic residues" evidence="5">
    <location>
        <begin position="129"/>
        <end position="216"/>
    </location>
</feature>
<dbReference type="GO" id="GO:0008234">
    <property type="term" value="F:cysteine-type peptidase activity"/>
    <property type="evidence" value="ECO:0007669"/>
    <property type="project" value="UniProtKB-KW"/>
</dbReference>
<sequence>MTTPYVGRHRPTPVPGTHRGVRAAQAGALVLLTGGLLNAAVASAFADPAPPGRVAEDPGWEPDLTAPRPAEPRPAEPGPVSSLPGASLPPPVAVAPPSTPSTPTGTPLPQDAGGNGGGEKPGPSAESGRAGEERSGHGPAADGRDAGRAGGGRAEDGREGADGEEHAAADSEWEQRPHDAARQEHEHERAQKPERASRPEARREGHEAPRRDRTPDRPSTAPDRGRETRSPSKPRRPVEKRRSPRKAPEASRTTRQDQGRKDVLGIAGSLSGIPYVWGGTSTRGFDCSGYTQHVFRKAGVSLPRTAAQQQRATTRVRDPRPGDLVFFGTPAHHVGIYAGDGKMYDAPRTGRTTGLHRIWSSNVTYGRP</sequence>
<protein>
    <recommendedName>
        <fullName evidence="6">NlpC/P60 domain-containing protein</fullName>
    </recommendedName>
</protein>
<dbReference type="PROSITE" id="PS51935">
    <property type="entry name" value="NLPC_P60"/>
    <property type="match status" value="1"/>
</dbReference>
<dbReference type="Pfam" id="PF00877">
    <property type="entry name" value="NLPC_P60"/>
    <property type="match status" value="1"/>
</dbReference>
<dbReference type="AlphaFoldDB" id="H5UTB8"/>